<sequence length="180" mass="19979">MTTFEALRVKFDLPRALLYGSLTASIRRHWQEELREPPTQTTCTYLVTSADTPALPPEDRMDLEGDVAIAEVQAATSRIKPGKTSGPNVLLAEMFKPYVGGCVQDGDLVAAPFWSSAVRHQRECCQWGRAESLYYLSDSLAVDHTDVLSPGVGLLPLREVALRQPSAKRRSLQRYLGPTY</sequence>
<dbReference type="EMBL" id="JANPWB010000012">
    <property type="protein sequence ID" value="KAJ1114819.1"/>
    <property type="molecule type" value="Genomic_DNA"/>
</dbReference>
<evidence type="ECO:0000313" key="1">
    <source>
        <dbReference type="EMBL" id="KAJ1114819.1"/>
    </source>
</evidence>
<protein>
    <submittedName>
        <fullName evidence="1">Uncharacterized protein</fullName>
    </submittedName>
</protein>
<keyword evidence="2" id="KW-1185">Reference proteome</keyword>
<dbReference type="Proteomes" id="UP001066276">
    <property type="component" value="Chromosome 8"/>
</dbReference>
<comment type="caution">
    <text evidence="1">The sequence shown here is derived from an EMBL/GenBank/DDBJ whole genome shotgun (WGS) entry which is preliminary data.</text>
</comment>
<organism evidence="1 2">
    <name type="scientific">Pleurodeles waltl</name>
    <name type="common">Iberian ribbed newt</name>
    <dbReference type="NCBI Taxonomy" id="8319"/>
    <lineage>
        <taxon>Eukaryota</taxon>
        <taxon>Metazoa</taxon>
        <taxon>Chordata</taxon>
        <taxon>Craniata</taxon>
        <taxon>Vertebrata</taxon>
        <taxon>Euteleostomi</taxon>
        <taxon>Amphibia</taxon>
        <taxon>Batrachia</taxon>
        <taxon>Caudata</taxon>
        <taxon>Salamandroidea</taxon>
        <taxon>Salamandridae</taxon>
        <taxon>Pleurodelinae</taxon>
        <taxon>Pleurodeles</taxon>
    </lineage>
</organism>
<accession>A0AAV7NI44</accession>
<gene>
    <name evidence="1" type="ORF">NDU88_003050</name>
</gene>
<dbReference type="AlphaFoldDB" id="A0AAV7NI44"/>
<evidence type="ECO:0000313" key="2">
    <source>
        <dbReference type="Proteomes" id="UP001066276"/>
    </source>
</evidence>
<reference evidence="1" key="1">
    <citation type="journal article" date="2022" name="bioRxiv">
        <title>Sequencing and chromosome-scale assembly of the giantPleurodeles waltlgenome.</title>
        <authorList>
            <person name="Brown T."/>
            <person name="Elewa A."/>
            <person name="Iarovenko S."/>
            <person name="Subramanian E."/>
            <person name="Araus A.J."/>
            <person name="Petzold A."/>
            <person name="Susuki M."/>
            <person name="Suzuki K.-i.T."/>
            <person name="Hayashi T."/>
            <person name="Toyoda A."/>
            <person name="Oliveira C."/>
            <person name="Osipova E."/>
            <person name="Leigh N.D."/>
            <person name="Simon A."/>
            <person name="Yun M.H."/>
        </authorList>
    </citation>
    <scope>NUCLEOTIDE SEQUENCE</scope>
    <source>
        <strain evidence="1">20211129_DDA</strain>
        <tissue evidence="1">Liver</tissue>
    </source>
</reference>
<name>A0AAV7NI44_PLEWA</name>
<proteinExistence type="predicted"/>